<dbReference type="Proteomes" id="UP000191055">
    <property type="component" value="Unassembled WGS sequence"/>
</dbReference>
<dbReference type="STRING" id="889453.SAMN03080601_01326"/>
<dbReference type="EMBL" id="FUYV01000005">
    <property type="protein sequence ID" value="SKB82696.1"/>
    <property type="molecule type" value="Genomic_DNA"/>
</dbReference>
<keyword evidence="3" id="KW-1185">Reference proteome</keyword>
<dbReference type="OrthoDB" id="1120338at2"/>
<feature type="transmembrane region" description="Helical" evidence="1">
    <location>
        <begin position="81"/>
        <end position="100"/>
    </location>
</feature>
<name>A0A1T5EFK3_9BACT</name>
<keyword evidence="1" id="KW-0472">Membrane</keyword>
<evidence type="ECO:0000313" key="2">
    <source>
        <dbReference type="EMBL" id="SKB82696.1"/>
    </source>
</evidence>
<keyword evidence="1" id="KW-0812">Transmembrane</keyword>
<accession>A0A1T5EFK3</accession>
<gene>
    <name evidence="2" type="ORF">SAMN03080601_01326</name>
</gene>
<reference evidence="2 3" key="1">
    <citation type="submission" date="2017-02" db="EMBL/GenBank/DDBJ databases">
        <authorList>
            <person name="Peterson S.W."/>
        </authorList>
    </citation>
    <scope>NUCLEOTIDE SEQUENCE [LARGE SCALE GENOMIC DNA]</scope>
    <source>
        <strain evidence="2 3">DSM 24412</strain>
    </source>
</reference>
<evidence type="ECO:0000313" key="3">
    <source>
        <dbReference type="Proteomes" id="UP000191055"/>
    </source>
</evidence>
<keyword evidence="1" id="KW-1133">Transmembrane helix</keyword>
<organism evidence="2 3">
    <name type="scientific">Alkalitalea saponilacus</name>
    <dbReference type="NCBI Taxonomy" id="889453"/>
    <lineage>
        <taxon>Bacteria</taxon>
        <taxon>Pseudomonadati</taxon>
        <taxon>Bacteroidota</taxon>
        <taxon>Bacteroidia</taxon>
        <taxon>Marinilabiliales</taxon>
        <taxon>Marinilabiliaceae</taxon>
        <taxon>Alkalitalea</taxon>
    </lineage>
</organism>
<dbReference type="RefSeq" id="WP_143255037.1">
    <property type="nucleotide sequence ID" value="NZ_CP021904.1"/>
</dbReference>
<evidence type="ECO:0000256" key="1">
    <source>
        <dbReference type="SAM" id="Phobius"/>
    </source>
</evidence>
<dbReference type="AlphaFoldDB" id="A0A1T5EFK3"/>
<proteinExistence type="predicted"/>
<protein>
    <submittedName>
        <fullName evidence="2">Uncharacterized protein</fullName>
    </submittedName>
</protein>
<sequence length="139" mass="15551">MNCVEFEIQLAKLKSGANPGVEFLEHKSQCPKCMELASRADELYHFIADDAKKTVSPFLSTRIMAELDKKALEVHISIQKAWQIAAVSLALIAGFNLALFMDYRQSPTDADSVLSEYFFAGNAGMEIENNWLKLSTDEE</sequence>